<feature type="region of interest" description="Disordered" evidence="1">
    <location>
        <begin position="228"/>
        <end position="281"/>
    </location>
</feature>
<feature type="region of interest" description="Disordered" evidence="1">
    <location>
        <begin position="28"/>
        <end position="50"/>
    </location>
</feature>
<dbReference type="EMBL" id="LJRI01000537">
    <property type="protein sequence ID" value="KPY97531.1"/>
    <property type="molecule type" value="Genomic_DNA"/>
</dbReference>
<evidence type="ECO:0000313" key="3">
    <source>
        <dbReference type="EMBL" id="KPY97531.1"/>
    </source>
</evidence>
<dbReference type="NCBIfam" id="TIGR03748">
    <property type="entry name" value="conj_PilL"/>
    <property type="match status" value="1"/>
</dbReference>
<dbReference type="Proteomes" id="UP000050384">
    <property type="component" value="Unassembled WGS sequence"/>
</dbReference>
<protein>
    <submittedName>
        <fullName evidence="3">Putative exported protein</fullName>
    </submittedName>
</protein>
<dbReference type="AlphaFoldDB" id="A0A0Q0CUY3"/>
<accession>A0A0Q0CUY3</accession>
<dbReference type="InterPro" id="IPR022260">
    <property type="entry name" value="Integr_conj_element_PilL"/>
</dbReference>
<dbReference type="PROSITE" id="PS51257">
    <property type="entry name" value="PROKAR_LIPOPROTEIN"/>
    <property type="match status" value="1"/>
</dbReference>
<dbReference type="PATRIC" id="fig|264459.3.peg.1056"/>
<dbReference type="Gene3D" id="3.55.50.70">
    <property type="match status" value="1"/>
</dbReference>
<evidence type="ECO:0000313" key="4">
    <source>
        <dbReference type="Proteomes" id="UP000050384"/>
    </source>
</evidence>
<feature type="compositionally biased region" description="Polar residues" evidence="1">
    <location>
        <begin position="228"/>
        <end position="250"/>
    </location>
</feature>
<gene>
    <name evidence="3" type="ORF">ALO94_00627</name>
</gene>
<evidence type="ECO:0000256" key="1">
    <source>
        <dbReference type="SAM" id="MobiDB-lite"/>
    </source>
</evidence>
<keyword evidence="2" id="KW-0732">Signal</keyword>
<feature type="compositionally biased region" description="Polar residues" evidence="1">
    <location>
        <begin position="259"/>
        <end position="275"/>
    </location>
</feature>
<proteinExistence type="predicted"/>
<evidence type="ECO:0000256" key="2">
    <source>
        <dbReference type="SAM" id="SignalP"/>
    </source>
</evidence>
<comment type="caution">
    <text evidence="3">The sequence shown here is derived from an EMBL/GenBank/DDBJ whole genome shotgun (WGS) entry which is preliminary data.</text>
</comment>
<dbReference type="Pfam" id="PF10671">
    <property type="entry name" value="TcpQ"/>
    <property type="match status" value="1"/>
</dbReference>
<sequence>MIRQLSTLSILALFAGCTSVADKPVGPAFDSSQNPELLSPDLYSSGAKSGQEPMVRYGRYALVNTAPEAEQRDLMAQIIDVSIPANMHPSVQDAMQYVVSRSGYTLCPPSTGHVNILFTRPLPAAQYKLGPMSLRNTLQVLAGPAWQVKVNEVTRGVCFVLRPGYQLPETSKPVALAQPAQPASTGSTSVASTSPAVTVVTAPATGTPFSKDTSPAGQPQTTVVTQAKAQPAASISTPAKEGTPTQQKPTPVSAAPAKATSQTTVTKSIVSTSQAPMKPEPAAKPVATAAPQQTWNAPVGSTLRQSVEDWAKRAGWQVIWVPEDLDYPIEAPLSFTGSFSSAVRQIFPLYDNAKRSFVVVGKMRAMVSRFCTYRRGKNEHALHASDRSESRCSIGISLLSPTGG</sequence>
<feature type="signal peptide" evidence="2">
    <location>
        <begin position="1"/>
        <end position="20"/>
    </location>
</feature>
<reference evidence="3 4" key="1">
    <citation type="submission" date="2015-09" db="EMBL/GenBank/DDBJ databases">
        <title>Genome announcement of multiple Pseudomonas syringae strains.</title>
        <authorList>
            <person name="Thakur S."/>
            <person name="Wang P.W."/>
            <person name="Gong Y."/>
            <person name="Weir B.S."/>
            <person name="Guttman D.S."/>
        </authorList>
    </citation>
    <scope>NUCLEOTIDE SEQUENCE [LARGE SCALE GENOMIC DNA]</scope>
    <source>
        <strain evidence="3 4">ICMP16929</strain>
    </source>
</reference>
<name>A0A0Q0CUY3_PSESX</name>
<organism evidence="3 4">
    <name type="scientific">Pseudomonas syringae pv. spinaceae</name>
    <dbReference type="NCBI Taxonomy" id="264459"/>
    <lineage>
        <taxon>Bacteria</taxon>
        <taxon>Pseudomonadati</taxon>
        <taxon>Pseudomonadota</taxon>
        <taxon>Gammaproteobacteria</taxon>
        <taxon>Pseudomonadales</taxon>
        <taxon>Pseudomonadaceae</taxon>
        <taxon>Pseudomonas</taxon>
        <taxon>Pseudomonas syringae</taxon>
    </lineage>
</organism>
<feature type="chain" id="PRO_5043735960" evidence="2">
    <location>
        <begin position="21"/>
        <end position="404"/>
    </location>
</feature>
<dbReference type="InterPro" id="IPR018927">
    <property type="entry name" value="Pilus_synth_Q_C"/>
</dbReference>